<keyword evidence="3" id="KW-1185">Reference proteome</keyword>
<dbReference type="AlphaFoldDB" id="A0A9X3ZH73"/>
<dbReference type="GO" id="GO:0032259">
    <property type="term" value="P:methylation"/>
    <property type="evidence" value="ECO:0007669"/>
    <property type="project" value="UniProtKB-KW"/>
</dbReference>
<dbReference type="InterPro" id="IPR006342">
    <property type="entry name" value="FkbM_mtfrase"/>
</dbReference>
<feature type="domain" description="Methyltransferase FkbM" evidence="1">
    <location>
        <begin position="82"/>
        <end position="149"/>
    </location>
</feature>
<dbReference type="InterPro" id="IPR029063">
    <property type="entry name" value="SAM-dependent_MTases_sf"/>
</dbReference>
<comment type="caution">
    <text evidence="2">The sequence shown here is derived from an EMBL/GenBank/DDBJ whole genome shotgun (WGS) entry which is preliminary data.</text>
</comment>
<protein>
    <submittedName>
        <fullName evidence="2">FkbM family methyltransferase</fullName>
    </submittedName>
</protein>
<dbReference type="GO" id="GO:0008168">
    <property type="term" value="F:methyltransferase activity"/>
    <property type="evidence" value="ECO:0007669"/>
    <property type="project" value="UniProtKB-KW"/>
</dbReference>
<name>A0A9X3ZH73_9HYPH</name>
<gene>
    <name evidence="2" type="ORF">OQ273_09410</name>
</gene>
<dbReference type="Pfam" id="PF05050">
    <property type="entry name" value="Methyltransf_21"/>
    <property type="match status" value="1"/>
</dbReference>
<evidence type="ECO:0000313" key="3">
    <source>
        <dbReference type="Proteomes" id="UP001151234"/>
    </source>
</evidence>
<keyword evidence="2" id="KW-0489">Methyltransferase</keyword>
<evidence type="ECO:0000313" key="2">
    <source>
        <dbReference type="EMBL" id="MDA5398784.1"/>
    </source>
</evidence>
<sequence>MNDFLEAVQPVTTQHDLIRVGADGDGGYLVPNDLAGIAACFSPGVGGIADFEADMADRGIPSFMADFSVNGPPEGNPMFNFEKRFVGTKNDKSTFRMNDWVAQQGLKETDDLLLQMDIEGAEYDVILDMPEDLLARFRILAIEFHDVQMLLKETGFRYVKAVFDKLLRYFSVVHIHPNNTIPFVEYRGFTVPPLLEFTFLRKDRIARSSPVRSLPHSLDRSCFPSNEDWALPDCWFGRR</sequence>
<dbReference type="SUPFAM" id="SSF53335">
    <property type="entry name" value="S-adenosyl-L-methionine-dependent methyltransferases"/>
    <property type="match status" value="1"/>
</dbReference>
<dbReference type="EMBL" id="JAPJZI010000001">
    <property type="protein sequence ID" value="MDA5398784.1"/>
    <property type="molecule type" value="Genomic_DNA"/>
</dbReference>
<dbReference type="RefSeq" id="WP_267990188.1">
    <property type="nucleotide sequence ID" value="NZ_JAPJZI010000001.1"/>
</dbReference>
<dbReference type="Proteomes" id="UP001151234">
    <property type="component" value="Unassembled WGS sequence"/>
</dbReference>
<reference evidence="2" key="1">
    <citation type="submission" date="2022-11" db="EMBL/GenBank/DDBJ databases">
        <title>Draft genome sequence of Hoeflea poritis E7-10 and Hoeflea prorocentri PM5-8, separated from scleractinian coral Porites lutea and marine dinoflagellate.</title>
        <authorList>
            <person name="Zhang G."/>
            <person name="Wei Q."/>
            <person name="Cai L."/>
        </authorList>
    </citation>
    <scope>NUCLEOTIDE SEQUENCE</scope>
    <source>
        <strain evidence="2">PM5-8</strain>
    </source>
</reference>
<evidence type="ECO:0000259" key="1">
    <source>
        <dbReference type="Pfam" id="PF05050"/>
    </source>
</evidence>
<organism evidence="2 3">
    <name type="scientific">Hoeflea prorocentri</name>
    <dbReference type="NCBI Taxonomy" id="1922333"/>
    <lineage>
        <taxon>Bacteria</taxon>
        <taxon>Pseudomonadati</taxon>
        <taxon>Pseudomonadota</taxon>
        <taxon>Alphaproteobacteria</taxon>
        <taxon>Hyphomicrobiales</taxon>
        <taxon>Rhizobiaceae</taxon>
        <taxon>Hoeflea</taxon>
    </lineage>
</organism>
<accession>A0A9X3ZH73</accession>
<proteinExistence type="predicted"/>
<keyword evidence="2" id="KW-0808">Transferase</keyword>